<protein>
    <recommendedName>
        <fullName evidence="1">DUF7918 domain-containing protein</fullName>
    </recommendedName>
</protein>
<evidence type="ECO:0000313" key="2">
    <source>
        <dbReference type="EMBL" id="EAQ93807.1"/>
    </source>
</evidence>
<dbReference type="HOGENOM" id="CLU_921646_0_0_1"/>
<sequence length="302" mass="34236">MAIITSFPGLSVTVEVEGKAASEFHHPIRECGASTKLEREDFDLPPDHKGRLPHVVRYIEGTPGEKFEVVIVKEPNFPERGHHLGYKLYIDGKEAGKDQHHPGYPASQWTSRVSGFISGNPTNGYREHSFRFKDLQLTDENISDEDLRRQTSLAADYGRLIVYVYNMNESGWKHSCRTYDETPEIRDPKFSEQALKGSMLDCVVIETSHPIDPPAPEKCREWNHSDPAKLPFAVFEFIYRTRTLLSAMTPQPDTKHSASENNLHNTCGTAGERGSGPMPAVELRQRYKVHRAGDGRETYERL</sequence>
<dbReference type="Proteomes" id="UP000001056">
    <property type="component" value="Unassembled WGS sequence"/>
</dbReference>
<dbReference type="VEuPathDB" id="FungiDB:CHGG_02042"/>
<dbReference type="OrthoDB" id="3364132at2759"/>
<dbReference type="OMA" id="WHAIDSG"/>
<dbReference type="EMBL" id="CH408029">
    <property type="protein sequence ID" value="EAQ93807.1"/>
    <property type="molecule type" value="Genomic_DNA"/>
</dbReference>
<dbReference type="Pfam" id="PF25534">
    <property type="entry name" value="DUF7918"/>
    <property type="match status" value="1"/>
</dbReference>
<reference evidence="3" key="1">
    <citation type="journal article" date="2015" name="Genome Announc.">
        <title>Draft genome sequence of the cellulolytic fungus Chaetomium globosum.</title>
        <authorList>
            <person name="Cuomo C.A."/>
            <person name="Untereiner W.A."/>
            <person name="Ma L.-J."/>
            <person name="Grabherr M."/>
            <person name="Birren B.W."/>
        </authorList>
    </citation>
    <scope>NUCLEOTIDE SEQUENCE [LARGE SCALE GENOMIC DNA]</scope>
    <source>
        <strain evidence="3">ATCC 6205 / CBS 148.51 / DSM 1962 / NBRC 6347 / NRRL 1970</strain>
    </source>
</reference>
<feature type="domain" description="DUF7918" evidence="1">
    <location>
        <begin position="9"/>
        <end position="248"/>
    </location>
</feature>
<dbReference type="InterPro" id="IPR057678">
    <property type="entry name" value="DUF7918"/>
</dbReference>
<dbReference type="RefSeq" id="XP_001221263.1">
    <property type="nucleotide sequence ID" value="XM_001221262.1"/>
</dbReference>
<proteinExistence type="predicted"/>
<gene>
    <name evidence="2" type="ORF">CHGG_02042</name>
</gene>
<organism evidence="2 3">
    <name type="scientific">Chaetomium globosum (strain ATCC 6205 / CBS 148.51 / DSM 1962 / NBRC 6347 / NRRL 1970)</name>
    <name type="common">Soil fungus</name>
    <dbReference type="NCBI Taxonomy" id="306901"/>
    <lineage>
        <taxon>Eukaryota</taxon>
        <taxon>Fungi</taxon>
        <taxon>Dikarya</taxon>
        <taxon>Ascomycota</taxon>
        <taxon>Pezizomycotina</taxon>
        <taxon>Sordariomycetes</taxon>
        <taxon>Sordariomycetidae</taxon>
        <taxon>Sordariales</taxon>
        <taxon>Chaetomiaceae</taxon>
        <taxon>Chaetomium</taxon>
    </lineage>
</organism>
<evidence type="ECO:0000313" key="3">
    <source>
        <dbReference type="Proteomes" id="UP000001056"/>
    </source>
</evidence>
<dbReference type="InParanoid" id="Q2HCL2"/>
<accession>Q2HCL2</accession>
<dbReference type="GeneID" id="4387667"/>
<dbReference type="PANTHER" id="PTHR36223:SF1">
    <property type="entry name" value="TRANSCRIPTION ELONGATION FACTOR EAF N-TERMINAL DOMAIN-CONTAINING PROTEIN"/>
    <property type="match status" value="1"/>
</dbReference>
<keyword evidence="3" id="KW-1185">Reference proteome</keyword>
<dbReference type="eggNOG" id="ENOG502RG10">
    <property type="taxonomic scope" value="Eukaryota"/>
</dbReference>
<dbReference type="PANTHER" id="PTHR36223">
    <property type="entry name" value="BETA-LACTAMASE-TYPE TRANSPEPTIDASE FOLD DOMAIN CONTAINING PROTEIN"/>
    <property type="match status" value="1"/>
</dbReference>
<dbReference type="STRING" id="306901.Q2HCL2"/>
<name>Q2HCL2_CHAGB</name>
<evidence type="ECO:0000259" key="1">
    <source>
        <dbReference type="Pfam" id="PF25534"/>
    </source>
</evidence>
<dbReference type="AlphaFoldDB" id="Q2HCL2"/>